<reference evidence="1" key="1">
    <citation type="submission" date="2023-02" db="EMBL/GenBank/DDBJ databases">
        <title>Genome of toxic invasive species Heracleum sosnowskyi carries increased number of genes despite the absence of recent whole-genome duplications.</title>
        <authorList>
            <person name="Schelkunov M."/>
            <person name="Shtratnikova V."/>
            <person name="Makarenko M."/>
            <person name="Klepikova A."/>
            <person name="Omelchenko D."/>
            <person name="Novikova G."/>
            <person name="Obukhova E."/>
            <person name="Bogdanov V."/>
            <person name="Penin A."/>
            <person name="Logacheva M."/>
        </authorList>
    </citation>
    <scope>NUCLEOTIDE SEQUENCE</scope>
    <source>
        <strain evidence="1">Hsosn_3</strain>
        <tissue evidence="1">Leaf</tissue>
    </source>
</reference>
<organism evidence="1 2">
    <name type="scientific">Heracleum sosnowskyi</name>
    <dbReference type="NCBI Taxonomy" id="360622"/>
    <lineage>
        <taxon>Eukaryota</taxon>
        <taxon>Viridiplantae</taxon>
        <taxon>Streptophyta</taxon>
        <taxon>Embryophyta</taxon>
        <taxon>Tracheophyta</taxon>
        <taxon>Spermatophyta</taxon>
        <taxon>Magnoliopsida</taxon>
        <taxon>eudicotyledons</taxon>
        <taxon>Gunneridae</taxon>
        <taxon>Pentapetalae</taxon>
        <taxon>asterids</taxon>
        <taxon>campanulids</taxon>
        <taxon>Apiales</taxon>
        <taxon>Apiaceae</taxon>
        <taxon>Apioideae</taxon>
        <taxon>apioid superclade</taxon>
        <taxon>Tordylieae</taxon>
        <taxon>Tordyliinae</taxon>
        <taxon>Heracleum</taxon>
    </lineage>
</organism>
<name>A0AAD8H1D0_9APIA</name>
<sequence>MVEKKEASMAFEDFNTAKEEFERISTHLPQLELAFASKKKENWNEGDIKALYINQVQLLSEVRQKLFSAKSKLSTAKTNAFFFKIEREELTSALLKLTAETNTDYLKFEREERTSALLKLTEELSMEEERVKTLTLERDQCHDAQSAVETELSKMEAEKEEAHVTFKVINDQYDAAKKEFDRKSNHILMLVRK</sequence>
<reference evidence="1" key="2">
    <citation type="submission" date="2023-05" db="EMBL/GenBank/DDBJ databases">
        <authorList>
            <person name="Schelkunov M.I."/>
        </authorList>
    </citation>
    <scope>NUCLEOTIDE SEQUENCE</scope>
    <source>
        <strain evidence="1">Hsosn_3</strain>
        <tissue evidence="1">Leaf</tissue>
    </source>
</reference>
<proteinExistence type="predicted"/>
<keyword evidence="2" id="KW-1185">Reference proteome</keyword>
<evidence type="ECO:0000313" key="2">
    <source>
        <dbReference type="Proteomes" id="UP001237642"/>
    </source>
</evidence>
<accession>A0AAD8H1D0</accession>
<comment type="caution">
    <text evidence="1">The sequence shown here is derived from an EMBL/GenBank/DDBJ whole genome shotgun (WGS) entry which is preliminary data.</text>
</comment>
<dbReference type="Proteomes" id="UP001237642">
    <property type="component" value="Unassembled WGS sequence"/>
</dbReference>
<protein>
    <submittedName>
        <fullName evidence="1">Uncharacterized protein</fullName>
    </submittedName>
</protein>
<dbReference type="EMBL" id="JAUIZM010000010">
    <property type="protein sequence ID" value="KAK1359152.1"/>
    <property type="molecule type" value="Genomic_DNA"/>
</dbReference>
<gene>
    <name evidence="1" type="ORF">POM88_043626</name>
</gene>
<evidence type="ECO:0000313" key="1">
    <source>
        <dbReference type="EMBL" id="KAK1359152.1"/>
    </source>
</evidence>
<dbReference type="AlphaFoldDB" id="A0AAD8H1D0"/>